<reference evidence="2 3" key="1">
    <citation type="submission" date="2016-02" db="EMBL/GenBank/DDBJ databases">
        <title>Complete genome sequencing and analysis of ATSB10, Dyella thiooxydans isolated from rhizosphere soil of sunflower (Helianthus annuus L.).</title>
        <authorList>
            <person name="Lee Y."/>
            <person name="Hwangbo K."/>
            <person name="Chung H."/>
            <person name="Yoo J."/>
            <person name="Kim K.Y."/>
            <person name="Sa T.M."/>
            <person name="Um Y."/>
            <person name="Madhaiyan M."/>
        </authorList>
    </citation>
    <scope>NUCLEOTIDE SEQUENCE [LARGE SCALE GENOMIC DNA]</scope>
    <source>
        <strain evidence="2 3">ATSB10</strain>
    </source>
</reference>
<dbReference type="RefSeq" id="WP_063674150.1">
    <property type="nucleotide sequence ID" value="NZ_CP014841.1"/>
</dbReference>
<evidence type="ECO:0000313" key="2">
    <source>
        <dbReference type="EMBL" id="AND71215.1"/>
    </source>
</evidence>
<gene>
    <name evidence="2" type="ORF">ATSB10_37610</name>
</gene>
<dbReference type="AlphaFoldDB" id="A0A161JXQ5"/>
<dbReference type="Gene3D" id="2.30.30.40">
    <property type="entry name" value="SH3 Domains"/>
    <property type="match status" value="3"/>
</dbReference>
<accession>A0A161JXQ5</accession>
<dbReference type="Gene3D" id="2.40.50.180">
    <property type="entry name" value="CheA-289, Domain 4"/>
    <property type="match status" value="3"/>
</dbReference>
<dbReference type="Pfam" id="PF01584">
    <property type="entry name" value="CheW"/>
    <property type="match status" value="3"/>
</dbReference>
<keyword evidence="3" id="KW-1185">Reference proteome</keyword>
<dbReference type="STRING" id="445710.ATSB10_37610"/>
<sequence>MDSPAAPPSPAPQDAMQLFGSFHLGEFELALPIGALQEVVPFPAAITRVPLAPPHLLGLFNLRGMLIPLADLGRFMGLAEAADRSDARIAVVASGEARLGVLFDRTGEMLRLPAGQVVPFRHGSESLGLIESAFHLGERILQVLSADALTRLPGLPQVLNPDLAEQARQRRLAQGRRRQAVSFRAGGRHMALPMAAIHEIIRLPALEHSVLADDRCLGRVHLRGRPVPVIDFARFLGLASDATETAADDGGDLRRVLVLRQDESYLGLRVDEVDSIVGYLDAQVLPMPPIEGQTGLVAGCISRQDSDQDDLALVDAPALHADPFLAHLATGHRDLYLVAADEAAAAQAGQRRLRETWVTFRLDRLMGLRIEQLCEVIDYDPSLMRPPGAPAFVRGVLNLRQKLITVIDLRTLYGMEAAADPAACRILIVDHACAKYGLVADSVQSILGIDRAEKLRVPALVSHHLHPELQRDLHEVAELPEHGTVLLLDATPLLQRIAGTADAQGEPVRVHTAT</sequence>
<dbReference type="InterPro" id="IPR036061">
    <property type="entry name" value="CheW-like_dom_sf"/>
</dbReference>
<dbReference type="InterPro" id="IPR002545">
    <property type="entry name" value="CheW-lke_dom"/>
</dbReference>
<dbReference type="PANTHER" id="PTHR22617">
    <property type="entry name" value="CHEMOTAXIS SENSOR HISTIDINE KINASE-RELATED"/>
    <property type="match status" value="1"/>
</dbReference>
<dbReference type="SUPFAM" id="SSF50341">
    <property type="entry name" value="CheW-like"/>
    <property type="match status" value="3"/>
</dbReference>
<dbReference type="GO" id="GO:0006935">
    <property type="term" value="P:chemotaxis"/>
    <property type="evidence" value="ECO:0007669"/>
    <property type="project" value="InterPro"/>
</dbReference>
<dbReference type="PROSITE" id="PS50851">
    <property type="entry name" value="CHEW"/>
    <property type="match status" value="3"/>
</dbReference>
<dbReference type="EMBL" id="CP014841">
    <property type="protein sequence ID" value="AND71215.1"/>
    <property type="molecule type" value="Genomic_DNA"/>
</dbReference>
<dbReference type="GO" id="GO:0007165">
    <property type="term" value="P:signal transduction"/>
    <property type="evidence" value="ECO:0007669"/>
    <property type="project" value="InterPro"/>
</dbReference>
<dbReference type="Proteomes" id="UP000077255">
    <property type="component" value="Chromosome"/>
</dbReference>
<name>A0A161JXQ5_9GAMM</name>
<evidence type="ECO:0000259" key="1">
    <source>
        <dbReference type="PROSITE" id="PS50851"/>
    </source>
</evidence>
<feature type="domain" description="CheW-like" evidence="1">
    <location>
        <begin position="353"/>
        <end position="499"/>
    </location>
</feature>
<protein>
    <recommendedName>
        <fullName evidence="1">CheW-like domain-containing protein</fullName>
    </recommendedName>
</protein>
<dbReference type="PATRIC" id="fig|445710.3.peg.3759"/>
<feature type="domain" description="CheW-like" evidence="1">
    <location>
        <begin position="177"/>
        <end position="325"/>
    </location>
</feature>
<organism evidence="2 3">
    <name type="scientific">Dyella thiooxydans</name>
    <dbReference type="NCBI Taxonomy" id="445710"/>
    <lineage>
        <taxon>Bacteria</taxon>
        <taxon>Pseudomonadati</taxon>
        <taxon>Pseudomonadota</taxon>
        <taxon>Gammaproteobacteria</taxon>
        <taxon>Lysobacterales</taxon>
        <taxon>Rhodanobacteraceae</taxon>
        <taxon>Dyella</taxon>
    </lineage>
</organism>
<dbReference type="InterPro" id="IPR039315">
    <property type="entry name" value="CheW"/>
</dbReference>
<dbReference type="OrthoDB" id="9790406at2"/>
<dbReference type="GO" id="GO:0005829">
    <property type="term" value="C:cytosol"/>
    <property type="evidence" value="ECO:0007669"/>
    <property type="project" value="TreeGrafter"/>
</dbReference>
<dbReference type="SMART" id="SM00260">
    <property type="entry name" value="CheW"/>
    <property type="match status" value="3"/>
</dbReference>
<proteinExistence type="predicted"/>
<dbReference type="PANTHER" id="PTHR22617:SF23">
    <property type="entry name" value="CHEMOTAXIS PROTEIN CHEW"/>
    <property type="match status" value="1"/>
</dbReference>
<feature type="domain" description="CheW-like" evidence="1">
    <location>
        <begin position="16"/>
        <end position="155"/>
    </location>
</feature>
<dbReference type="KEGG" id="dtx:ATSB10_37610"/>
<evidence type="ECO:0000313" key="3">
    <source>
        <dbReference type="Proteomes" id="UP000077255"/>
    </source>
</evidence>